<feature type="domain" description="Cytochrome b561 bacterial/Ni-hydrogenase" evidence="7">
    <location>
        <begin position="1"/>
        <end position="215"/>
    </location>
</feature>
<gene>
    <name evidence="8" type="ORF">FTW19_24630</name>
</gene>
<sequence>MRVTHWITVFCFLALLVTGVEILLSHPRFYWGETGNVNMHPLFTLHVPSSRAMVPTGYAVLPDQNGWSRYLHFEAAWLIILTGIVYVLASLWNGHLRRDLLPAREQRNWKAYAAVLGRYLHRAPVKESGAYNAVQRAAYLGVIFGLLPLLIWTGLALSPAVASVAPWAVEALGGRQSARTLHFFATVALVLFFVVHVVMVTLAGFWSRTRAMVTGVVKEEQL</sequence>
<organism evidence="8 9">
    <name type="scientific">Terriglobus albidus</name>
    <dbReference type="NCBI Taxonomy" id="1592106"/>
    <lineage>
        <taxon>Bacteria</taxon>
        <taxon>Pseudomonadati</taxon>
        <taxon>Acidobacteriota</taxon>
        <taxon>Terriglobia</taxon>
        <taxon>Terriglobales</taxon>
        <taxon>Acidobacteriaceae</taxon>
        <taxon>Terriglobus</taxon>
    </lineage>
</organism>
<dbReference type="GO" id="GO:0009055">
    <property type="term" value="F:electron transfer activity"/>
    <property type="evidence" value="ECO:0007669"/>
    <property type="project" value="InterPro"/>
</dbReference>
<dbReference type="Pfam" id="PF01292">
    <property type="entry name" value="Ni_hydr_CYTB"/>
    <property type="match status" value="1"/>
</dbReference>
<proteinExistence type="predicted"/>
<evidence type="ECO:0000256" key="6">
    <source>
        <dbReference type="SAM" id="Phobius"/>
    </source>
</evidence>
<dbReference type="Gene3D" id="1.20.950.20">
    <property type="entry name" value="Transmembrane di-heme cytochromes, Chain C"/>
    <property type="match status" value="1"/>
</dbReference>
<evidence type="ECO:0000256" key="5">
    <source>
        <dbReference type="ARBA" id="ARBA00023136"/>
    </source>
</evidence>
<reference evidence="8 9" key="1">
    <citation type="submission" date="2019-08" db="EMBL/GenBank/DDBJ databases">
        <title>Complete genome sequence of Terriglobus albidus strain ORNL.</title>
        <authorList>
            <person name="Podar M."/>
        </authorList>
    </citation>
    <scope>NUCLEOTIDE SEQUENCE [LARGE SCALE GENOMIC DNA]</scope>
    <source>
        <strain evidence="8 9">ORNL</strain>
    </source>
</reference>
<keyword evidence="9" id="KW-1185">Reference proteome</keyword>
<evidence type="ECO:0000256" key="3">
    <source>
        <dbReference type="ARBA" id="ARBA00022692"/>
    </source>
</evidence>
<evidence type="ECO:0000256" key="1">
    <source>
        <dbReference type="ARBA" id="ARBA00004651"/>
    </source>
</evidence>
<feature type="transmembrane region" description="Helical" evidence="6">
    <location>
        <begin position="137"/>
        <end position="161"/>
    </location>
</feature>
<dbReference type="InterPro" id="IPR016174">
    <property type="entry name" value="Di-haem_cyt_TM"/>
</dbReference>
<keyword evidence="5 6" id="KW-0472">Membrane</keyword>
<keyword evidence="2" id="KW-1003">Cell membrane</keyword>
<feature type="transmembrane region" description="Helical" evidence="6">
    <location>
        <begin position="181"/>
        <end position="206"/>
    </location>
</feature>
<evidence type="ECO:0000259" key="7">
    <source>
        <dbReference type="Pfam" id="PF01292"/>
    </source>
</evidence>
<keyword evidence="3 6" id="KW-0812">Transmembrane</keyword>
<dbReference type="Proteomes" id="UP000321820">
    <property type="component" value="Chromosome"/>
</dbReference>
<dbReference type="InterPro" id="IPR011577">
    <property type="entry name" value="Cyt_b561_bac/Ni-Hgenase"/>
</dbReference>
<name>A0A5B9EHK7_9BACT</name>
<dbReference type="InterPro" id="IPR051542">
    <property type="entry name" value="Hydrogenase_cytochrome"/>
</dbReference>
<protein>
    <recommendedName>
        <fullName evidence="7">Cytochrome b561 bacterial/Ni-hydrogenase domain-containing protein</fullName>
    </recommendedName>
</protein>
<evidence type="ECO:0000256" key="2">
    <source>
        <dbReference type="ARBA" id="ARBA00022475"/>
    </source>
</evidence>
<dbReference type="PANTHER" id="PTHR30485:SF1">
    <property type="entry name" value="CYTOCHROME YDHU-RELATED"/>
    <property type="match status" value="1"/>
</dbReference>
<dbReference type="OrthoDB" id="197262at2"/>
<comment type="subcellular location">
    <subcellularLocation>
        <location evidence="1">Cell membrane</location>
        <topology evidence="1">Multi-pass membrane protein</topology>
    </subcellularLocation>
</comment>
<accession>A0A5B9EHK7</accession>
<dbReference type="KEGG" id="talb:FTW19_24630"/>
<dbReference type="SUPFAM" id="SSF81342">
    <property type="entry name" value="Transmembrane di-heme cytochromes"/>
    <property type="match status" value="1"/>
</dbReference>
<dbReference type="PANTHER" id="PTHR30485">
    <property type="entry name" value="NI/FE-HYDROGENASE 1 B-TYPE CYTOCHROME SUBUNIT"/>
    <property type="match status" value="1"/>
</dbReference>
<dbReference type="AlphaFoldDB" id="A0A5B9EHK7"/>
<dbReference type="GO" id="GO:0005886">
    <property type="term" value="C:plasma membrane"/>
    <property type="evidence" value="ECO:0007669"/>
    <property type="project" value="UniProtKB-SubCell"/>
</dbReference>
<feature type="transmembrane region" description="Helical" evidence="6">
    <location>
        <begin position="75"/>
        <end position="94"/>
    </location>
</feature>
<dbReference type="GO" id="GO:0022904">
    <property type="term" value="P:respiratory electron transport chain"/>
    <property type="evidence" value="ECO:0007669"/>
    <property type="project" value="InterPro"/>
</dbReference>
<dbReference type="GO" id="GO:0020037">
    <property type="term" value="F:heme binding"/>
    <property type="evidence" value="ECO:0007669"/>
    <property type="project" value="TreeGrafter"/>
</dbReference>
<keyword evidence="4 6" id="KW-1133">Transmembrane helix</keyword>
<dbReference type="EMBL" id="CP042806">
    <property type="protein sequence ID" value="QEE31528.1"/>
    <property type="molecule type" value="Genomic_DNA"/>
</dbReference>
<evidence type="ECO:0000313" key="8">
    <source>
        <dbReference type="EMBL" id="QEE31528.1"/>
    </source>
</evidence>
<evidence type="ECO:0000313" key="9">
    <source>
        <dbReference type="Proteomes" id="UP000321820"/>
    </source>
</evidence>
<evidence type="ECO:0000256" key="4">
    <source>
        <dbReference type="ARBA" id="ARBA00022989"/>
    </source>
</evidence>